<evidence type="ECO:0000313" key="3">
    <source>
        <dbReference type="Proteomes" id="UP001519460"/>
    </source>
</evidence>
<reference evidence="2 3" key="1">
    <citation type="journal article" date="2023" name="Sci. Data">
        <title>Genome assembly of the Korean intertidal mud-creeper Batillaria attramentaria.</title>
        <authorList>
            <person name="Patra A.K."/>
            <person name="Ho P.T."/>
            <person name="Jun S."/>
            <person name="Lee S.J."/>
            <person name="Kim Y."/>
            <person name="Won Y.J."/>
        </authorList>
    </citation>
    <scope>NUCLEOTIDE SEQUENCE [LARGE SCALE GENOMIC DNA]</scope>
    <source>
        <strain evidence="2">Wonlab-2016</strain>
    </source>
</reference>
<accession>A0ABD0JVB8</accession>
<evidence type="ECO:0000313" key="2">
    <source>
        <dbReference type="EMBL" id="KAK7478878.1"/>
    </source>
</evidence>
<keyword evidence="1" id="KW-0812">Transmembrane</keyword>
<dbReference type="Proteomes" id="UP001519460">
    <property type="component" value="Unassembled WGS sequence"/>
</dbReference>
<dbReference type="EMBL" id="JACVVK020000315">
    <property type="protein sequence ID" value="KAK7478878.1"/>
    <property type="molecule type" value="Genomic_DNA"/>
</dbReference>
<gene>
    <name evidence="2" type="ORF">BaRGS_00029859</name>
</gene>
<keyword evidence="1" id="KW-1133">Transmembrane helix</keyword>
<comment type="caution">
    <text evidence="2">The sequence shown here is derived from an EMBL/GenBank/DDBJ whole genome shotgun (WGS) entry which is preliminary data.</text>
</comment>
<proteinExistence type="predicted"/>
<dbReference type="AlphaFoldDB" id="A0ABD0JVB8"/>
<feature type="transmembrane region" description="Helical" evidence="1">
    <location>
        <begin position="57"/>
        <end position="77"/>
    </location>
</feature>
<keyword evidence="1" id="KW-0472">Membrane</keyword>
<name>A0ABD0JVB8_9CAEN</name>
<sequence length="95" mass="10991">MTRVWADLNTTGTTGKVPCLQKPFRERGGNFVFKLTPIGNGHNYSVGNHSLHDQTFWFYWSTFFQFGAATVLFYCSWRQMRASKKTNPNRSTSLF</sequence>
<evidence type="ECO:0000256" key="1">
    <source>
        <dbReference type="SAM" id="Phobius"/>
    </source>
</evidence>
<organism evidence="2 3">
    <name type="scientific">Batillaria attramentaria</name>
    <dbReference type="NCBI Taxonomy" id="370345"/>
    <lineage>
        <taxon>Eukaryota</taxon>
        <taxon>Metazoa</taxon>
        <taxon>Spiralia</taxon>
        <taxon>Lophotrochozoa</taxon>
        <taxon>Mollusca</taxon>
        <taxon>Gastropoda</taxon>
        <taxon>Caenogastropoda</taxon>
        <taxon>Sorbeoconcha</taxon>
        <taxon>Cerithioidea</taxon>
        <taxon>Batillariidae</taxon>
        <taxon>Batillaria</taxon>
    </lineage>
</organism>
<keyword evidence="3" id="KW-1185">Reference proteome</keyword>
<protein>
    <submittedName>
        <fullName evidence="2">Uncharacterized protein</fullName>
    </submittedName>
</protein>